<comment type="caution">
    <text evidence="2">The sequence shown here is derived from an EMBL/GenBank/DDBJ whole genome shotgun (WGS) entry which is preliminary data.</text>
</comment>
<protein>
    <submittedName>
        <fullName evidence="2">Spermatogenesis associated 3</fullName>
    </submittedName>
</protein>
<dbReference type="PANTHER" id="PTHR22234:SF0">
    <property type="entry name" value="SPERMATOGENESIS-ASSOCIATED PROTEIN 3"/>
    <property type="match status" value="1"/>
</dbReference>
<feature type="compositionally biased region" description="Basic residues" evidence="1">
    <location>
        <begin position="1"/>
        <end position="17"/>
    </location>
</feature>
<evidence type="ECO:0000313" key="2">
    <source>
        <dbReference type="EMBL" id="KAF6451191.1"/>
    </source>
</evidence>
<sequence>MKKGKKKKPEPKHRGSTSRHSSSESTPQQQQSSESTPQEPSSGCTPQQPSSGCTPQQPSSGCTPQQPSSGSTPQEPNAGCTPQQPSSGSIAQKPVSRALPASKPSQSGRGLLPPNTGTKALPASKKTGPPTRAGSRALCSCTACPGSSACWRRLGLCHSRIFDVLLPRAWLPMPGRGFPNLLTFYRRPTRKHSSHRSTRAPSSRDCGCDPGSPGRCLIRH</sequence>
<dbReference type="EMBL" id="JACASF010000011">
    <property type="protein sequence ID" value="KAF6451191.1"/>
    <property type="molecule type" value="Genomic_DNA"/>
</dbReference>
<feature type="region of interest" description="Disordered" evidence="1">
    <location>
        <begin position="188"/>
        <end position="210"/>
    </location>
</feature>
<dbReference type="InterPro" id="IPR026717">
    <property type="entry name" value="SPATA3"/>
</dbReference>
<accession>A0A7J8FU97</accession>
<proteinExistence type="predicted"/>
<organism evidence="2 3">
    <name type="scientific">Molossus molossus</name>
    <name type="common">Pallas' mastiff bat</name>
    <name type="synonym">Vespertilio molossus</name>
    <dbReference type="NCBI Taxonomy" id="27622"/>
    <lineage>
        <taxon>Eukaryota</taxon>
        <taxon>Metazoa</taxon>
        <taxon>Chordata</taxon>
        <taxon>Craniata</taxon>
        <taxon>Vertebrata</taxon>
        <taxon>Euteleostomi</taxon>
        <taxon>Mammalia</taxon>
        <taxon>Eutheria</taxon>
        <taxon>Laurasiatheria</taxon>
        <taxon>Chiroptera</taxon>
        <taxon>Yangochiroptera</taxon>
        <taxon>Molossidae</taxon>
        <taxon>Molossus</taxon>
    </lineage>
</organism>
<dbReference type="PANTHER" id="PTHR22234">
    <property type="entry name" value="TESTIS SPERMATOCYTE APOPTOSIS-RELATED GENE 1 PROTEIN"/>
    <property type="match status" value="1"/>
</dbReference>
<dbReference type="Proteomes" id="UP000550707">
    <property type="component" value="Unassembled WGS sequence"/>
</dbReference>
<dbReference type="AlphaFoldDB" id="A0A7J8FU97"/>
<evidence type="ECO:0000313" key="3">
    <source>
        <dbReference type="Proteomes" id="UP000550707"/>
    </source>
</evidence>
<reference evidence="2 3" key="1">
    <citation type="journal article" date="2020" name="Nature">
        <title>Six reference-quality genomes reveal evolution of bat adaptations.</title>
        <authorList>
            <person name="Jebb D."/>
            <person name="Huang Z."/>
            <person name="Pippel M."/>
            <person name="Hughes G.M."/>
            <person name="Lavrichenko K."/>
            <person name="Devanna P."/>
            <person name="Winkler S."/>
            <person name="Jermiin L.S."/>
            <person name="Skirmuntt E.C."/>
            <person name="Katzourakis A."/>
            <person name="Burkitt-Gray L."/>
            <person name="Ray D.A."/>
            <person name="Sullivan K.A.M."/>
            <person name="Roscito J.G."/>
            <person name="Kirilenko B.M."/>
            <person name="Davalos L.M."/>
            <person name="Corthals A.P."/>
            <person name="Power M.L."/>
            <person name="Jones G."/>
            <person name="Ransome R.D."/>
            <person name="Dechmann D.K.N."/>
            <person name="Locatelli A.G."/>
            <person name="Puechmaille S.J."/>
            <person name="Fedrigo O."/>
            <person name="Jarvis E.D."/>
            <person name="Hiller M."/>
            <person name="Vernes S.C."/>
            <person name="Myers E.W."/>
            <person name="Teeling E.C."/>
        </authorList>
    </citation>
    <scope>NUCLEOTIDE SEQUENCE [LARGE SCALE GENOMIC DNA]</scope>
    <source>
        <strain evidence="2">MMolMol1</strain>
        <tissue evidence="2">Muscle</tissue>
    </source>
</reference>
<feature type="region of interest" description="Disordered" evidence="1">
    <location>
        <begin position="1"/>
        <end position="134"/>
    </location>
</feature>
<dbReference type="Pfam" id="PF15662">
    <property type="entry name" value="SPATA3"/>
    <property type="match status" value="1"/>
</dbReference>
<feature type="compositionally biased region" description="Low complexity" evidence="1">
    <location>
        <begin position="18"/>
        <end position="42"/>
    </location>
</feature>
<keyword evidence="3" id="KW-1185">Reference proteome</keyword>
<feature type="compositionally biased region" description="Basic residues" evidence="1">
    <location>
        <begin position="188"/>
        <end position="198"/>
    </location>
</feature>
<feature type="compositionally biased region" description="Polar residues" evidence="1">
    <location>
        <begin position="43"/>
        <end position="90"/>
    </location>
</feature>
<evidence type="ECO:0000256" key="1">
    <source>
        <dbReference type="SAM" id="MobiDB-lite"/>
    </source>
</evidence>
<name>A0A7J8FU97_MOLMO</name>
<gene>
    <name evidence="2" type="ORF">HJG59_017246</name>
</gene>